<dbReference type="RefSeq" id="WP_107492835.1">
    <property type="nucleotide sequence ID" value="NZ_PZKC01000004.1"/>
</dbReference>
<dbReference type="OrthoDB" id="378730at2"/>
<protein>
    <submittedName>
        <fullName evidence="3">Histidine kinase</fullName>
    </submittedName>
</protein>
<reference evidence="3 4" key="1">
    <citation type="submission" date="2018-03" db="EMBL/GenBank/DDBJ databases">
        <authorList>
            <person name="Keele B.F."/>
        </authorList>
    </citation>
    <scope>NUCLEOTIDE SEQUENCE [LARGE SCALE GENOMIC DNA]</scope>
    <source>
        <strain evidence="3 4">D20</strain>
    </source>
</reference>
<keyword evidence="3" id="KW-0808">Transferase</keyword>
<keyword evidence="4" id="KW-1185">Reference proteome</keyword>
<accession>A0A2T4IH33</accession>
<name>A0A2T4IH33_9RHOO</name>
<dbReference type="InterPro" id="IPR013702">
    <property type="entry name" value="FIST_domain_N"/>
</dbReference>
<dbReference type="PANTHER" id="PTHR40252:SF2">
    <property type="entry name" value="BLR0328 PROTEIN"/>
    <property type="match status" value="1"/>
</dbReference>
<dbReference type="GO" id="GO:0016301">
    <property type="term" value="F:kinase activity"/>
    <property type="evidence" value="ECO:0007669"/>
    <property type="project" value="UniProtKB-KW"/>
</dbReference>
<dbReference type="SMART" id="SM01204">
    <property type="entry name" value="FIST_C"/>
    <property type="match status" value="1"/>
</dbReference>
<evidence type="ECO:0000313" key="4">
    <source>
        <dbReference type="Proteomes" id="UP000241193"/>
    </source>
</evidence>
<dbReference type="InterPro" id="IPR019494">
    <property type="entry name" value="FIST_C"/>
</dbReference>
<evidence type="ECO:0000259" key="1">
    <source>
        <dbReference type="SMART" id="SM00897"/>
    </source>
</evidence>
<reference evidence="3 4" key="2">
    <citation type="submission" date="2018-04" db="EMBL/GenBank/DDBJ databases">
        <title>Thauera lacus sp. nov., isolated from an saline lake in Inner Mongolia, China.</title>
        <authorList>
            <person name="Liang Q.-Y."/>
        </authorList>
    </citation>
    <scope>NUCLEOTIDE SEQUENCE [LARGE SCALE GENOMIC DNA]</scope>
    <source>
        <strain evidence="3 4">D20</strain>
    </source>
</reference>
<proteinExistence type="predicted"/>
<dbReference type="Pfam" id="PF08495">
    <property type="entry name" value="FIST"/>
    <property type="match status" value="1"/>
</dbReference>
<feature type="domain" description="FIST C-domain" evidence="2">
    <location>
        <begin position="215"/>
        <end position="351"/>
    </location>
</feature>
<dbReference type="Pfam" id="PF10442">
    <property type="entry name" value="FIST_C"/>
    <property type="match status" value="1"/>
</dbReference>
<dbReference type="SMART" id="SM00897">
    <property type="entry name" value="FIST"/>
    <property type="match status" value="1"/>
</dbReference>
<gene>
    <name evidence="3" type="ORF">C8261_06425</name>
</gene>
<comment type="caution">
    <text evidence="3">The sequence shown here is derived from an EMBL/GenBank/DDBJ whole genome shotgun (WGS) entry which is preliminary data.</text>
</comment>
<dbReference type="Proteomes" id="UP000241193">
    <property type="component" value="Unassembled WGS sequence"/>
</dbReference>
<organism evidence="3 4">
    <name type="scientific">Pseudothauera lacus</name>
    <dbReference type="NCBI Taxonomy" id="2136175"/>
    <lineage>
        <taxon>Bacteria</taxon>
        <taxon>Pseudomonadati</taxon>
        <taxon>Pseudomonadota</taxon>
        <taxon>Betaproteobacteria</taxon>
        <taxon>Rhodocyclales</taxon>
        <taxon>Zoogloeaceae</taxon>
        <taxon>Pseudothauera</taxon>
    </lineage>
</organism>
<dbReference type="AlphaFoldDB" id="A0A2T4IH33"/>
<sequence length="370" mass="39505">MPRLSIHFSADPAPAALFALAGQALAGGARALAILAADGNDCRADDFDDWLRRLDVPVCGGVFPQLIHERRNQPLGYLVIGFSTALTVVDLPGLSDPDADYYESVEALFDGTEPPHSLLVLVDGMATRIGALLDGIYDVLGSEPGYFGGGAGSLSFVRKPCLFSNQGMLTDHAQLVSLPWPLDLAVEHGWQRFAGPFVVTAAQGNIVTHLDFKPAFEVYRQHVEADSGQRFDSGNFFSIAKAYPFGMERPDGSLVVRDPITRTDSGVTCVGEVPANSVVHLLRGQPEALIDAAARCGKQLAAGNDAVMVVDCISRVLFLQDAFTRELEAVQQAVGARPLFGMLTLGEIANGGSTCLEFYNKTLVLASPRA</sequence>
<evidence type="ECO:0000259" key="2">
    <source>
        <dbReference type="SMART" id="SM01204"/>
    </source>
</evidence>
<dbReference type="PANTHER" id="PTHR40252">
    <property type="entry name" value="BLR0328 PROTEIN"/>
    <property type="match status" value="1"/>
</dbReference>
<feature type="domain" description="FIST" evidence="1">
    <location>
        <begin position="29"/>
        <end position="214"/>
    </location>
</feature>
<keyword evidence="3" id="KW-0418">Kinase</keyword>
<dbReference type="EMBL" id="PZKC01000004">
    <property type="protein sequence ID" value="PTD97026.1"/>
    <property type="molecule type" value="Genomic_DNA"/>
</dbReference>
<evidence type="ECO:0000313" key="3">
    <source>
        <dbReference type="EMBL" id="PTD97026.1"/>
    </source>
</evidence>